<keyword evidence="2 4" id="KW-0418">Kinase</keyword>
<dbReference type="Proteomes" id="UP000002430">
    <property type="component" value="Chromosome"/>
</dbReference>
<organism evidence="4 5">
    <name type="scientific">Lawsonia intracellularis (strain PHE/MN1-00)</name>
    <dbReference type="NCBI Taxonomy" id="363253"/>
    <lineage>
        <taxon>Bacteria</taxon>
        <taxon>Pseudomonadati</taxon>
        <taxon>Thermodesulfobacteriota</taxon>
        <taxon>Desulfovibrionia</taxon>
        <taxon>Desulfovibrionales</taxon>
        <taxon>Desulfovibrionaceae</taxon>
        <taxon>Lawsonia</taxon>
    </lineage>
</organism>
<evidence type="ECO:0000313" key="4">
    <source>
        <dbReference type="EMBL" id="CAJ54870.1"/>
    </source>
</evidence>
<dbReference type="InterPro" id="IPR011611">
    <property type="entry name" value="PfkB_dom"/>
</dbReference>
<accession>Q1MQ57</accession>
<sequence length="345" mass="37095">MVDSHSAVMVKSDFVRLLNDKPVLVVGDIMLDNYLIGVSDRISPEAPVPIVKIENEKQSLGGAGNVARSIAALGGKVTIIGAVGQDQSGEKIQDLLSTRGILSSIITFANRQTTVKTRVMAHRQQMIRLDHEESTSYNSKELAMVLSNFEKYVSQHEIIILSDYNKGLVSKEFMLGFQDILLAKNPNAKVLIDPRPCNIMYYALCKNIFALTPNTKETGECAGGMATSSQPELLAAGHTIMKLLSTKHLLTTLGDSGMALFLSPKKIWHIPTVGRDVFDVTGAGDTVIATFGLALSAGLDPLISAILANYAAGVVVSQVGTATVSPDELEEAITSLPQPKLAFWN</sequence>
<dbReference type="Gene3D" id="3.40.1190.20">
    <property type="match status" value="1"/>
</dbReference>
<dbReference type="CDD" id="cd01172">
    <property type="entry name" value="RfaE_like"/>
    <property type="match status" value="1"/>
</dbReference>
<evidence type="ECO:0000259" key="3">
    <source>
        <dbReference type="Pfam" id="PF00294"/>
    </source>
</evidence>
<dbReference type="InterPro" id="IPR002173">
    <property type="entry name" value="Carboh/pur_kinase_PfkB_CS"/>
</dbReference>
<reference evidence="4 5" key="1">
    <citation type="submission" date="2005-11" db="EMBL/GenBank/DDBJ databases">
        <title>The complete genome sequence of Lawsonia intracellularis: the causative agent of proliferative enteropathy.</title>
        <authorList>
            <person name="Kaur K."/>
            <person name="Zhang Q."/>
            <person name="Beckler D."/>
            <person name="Munir S."/>
            <person name="Li L."/>
            <person name="Kinsley K."/>
            <person name="Herron L."/>
            <person name="Peterson A."/>
            <person name="May B."/>
            <person name="Singh S."/>
            <person name="Gebhart C."/>
            <person name="Kapur V."/>
        </authorList>
    </citation>
    <scope>NUCLEOTIDE SEQUENCE [LARGE SCALE GENOMIC DNA]</scope>
    <source>
        <strain evidence="4 5">PHE/MN1-00</strain>
    </source>
</reference>
<dbReference type="Pfam" id="PF00294">
    <property type="entry name" value="PfkB"/>
    <property type="match status" value="1"/>
</dbReference>
<dbReference type="STRING" id="363253.LI0816"/>
<dbReference type="InterPro" id="IPR011913">
    <property type="entry name" value="RfaE_dom_I"/>
</dbReference>
<evidence type="ECO:0000256" key="1">
    <source>
        <dbReference type="ARBA" id="ARBA00022679"/>
    </source>
</evidence>
<dbReference type="PANTHER" id="PTHR46969">
    <property type="entry name" value="BIFUNCTIONAL PROTEIN HLDE"/>
    <property type="match status" value="1"/>
</dbReference>
<dbReference type="GO" id="GO:0016773">
    <property type="term" value="F:phosphotransferase activity, alcohol group as acceptor"/>
    <property type="evidence" value="ECO:0007669"/>
    <property type="project" value="InterPro"/>
</dbReference>
<name>Q1MQ57_LAWIP</name>
<dbReference type="GO" id="GO:0033786">
    <property type="term" value="F:heptose-1-phosphate adenylyltransferase activity"/>
    <property type="evidence" value="ECO:0007669"/>
    <property type="project" value="TreeGrafter"/>
</dbReference>
<evidence type="ECO:0000256" key="2">
    <source>
        <dbReference type="ARBA" id="ARBA00022777"/>
    </source>
</evidence>
<keyword evidence="5" id="KW-1185">Reference proteome</keyword>
<dbReference type="AlphaFoldDB" id="Q1MQ57"/>
<dbReference type="KEGG" id="lip:LI0816"/>
<dbReference type="InterPro" id="IPR029056">
    <property type="entry name" value="Ribokinase-like"/>
</dbReference>
<dbReference type="OrthoDB" id="9802794at2"/>
<gene>
    <name evidence="4" type="ordered locus">LI0816</name>
</gene>
<feature type="domain" description="Carbohydrate kinase PfkB" evidence="3">
    <location>
        <begin position="23"/>
        <end position="326"/>
    </location>
</feature>
<proteinExistence type="predicted"/>
<dbReference type="SUPFAM" id="SSF53613">
    <property type="entry name" value="Ribokinase-like"/>
    <property type="match status" value="1"/>
</dbReference>
<dbReference type="RefSeq" id="WP_011526899.1">
    <property type="nucleotide sequence ID" value="NC_008011.1"/>
</dbReference>
<dbReference type="GO" id="GO:0033785">
    <property type="term" value="F:heptose 7-phosphate kinase activity"/>
    <property type="evidence" value="ECO:0007669"/>
    <property type="project" value="TreeGrafter"/>
</dbReference>
<protein>
    <submittedName>
        <fullName evidence="4">ADP-heptose synthase, bifunctional sugar kinase/adenylyltransferase</fullName>
    </submittedName>
</protein>
<dbReference type="eggNOG" id="COG2870">
    <property type="taxonomic scope" value="Bacteria"/>
</dbReference>
<evidence type="ECO:0000313" key="5">
    <source>
        <dbReference type="Proteomes" id="UP000002430"/>
    </source>
</evidence>
<dbReference type="GO" id="GO:0005829">
    <property type="term" value="C:cytosol"/>
    <property type="evidence" value="ECO:0007669"/>
    <property type="project" value="TreeGrafter"/>
</dbReference>
<dbReference type="EMBL" id="AM180252">
    <property type="protein sequence ID" value="CAJ54870.1"/>
    <property type="molecule type" value="Genomic_DNA"/>
</dbReference>
<dbReference type="HOGENOM" id="CLU_021150_0_1_7"/>
<dbReference type="PANTHER" id="PTHR46969:SF1">
    <property type="entry name" value="BIFUNCTIONAL PROTEIN HLDE"/>
    <property type="match status" value="1"/>
</dbReference>
<keyword evidence="1" id="KW-0808">Transferase</keyword>
<dbReference type="PROSITE" id="PS00583">
    <property type="entry name" value="PFKB_KINASES_1"/>
    <property type="match status" value="1"/>
</dbReference>